<dbReference type="EMBL" id="JBGUBD010000021">
    <property type="protein sequence ID" value="MFA9480438.1"/>
    <property type="molecule type" value="Genomic_DNA"/>
</dbReference>
<feature type="domain" description="DNA methylase N-4/N-6" evidence="4">
    <location>
        <begin position="5"/>
        <end position="169"/>
    </location>
</feature>
<evidence type="ECO:0000313" key="5">
    <source>
        <dbReference type="EMBL" id="MFA9480438.1"/>
    </source>
</evidence>
<name>A0ABV4UBB8_9BACT</name>
<keyword evidence="2" id="KW-0808">Transferase</keyword>
<evidence type="ECO:0000259" key="4">
    <source>
        <dbReference type="Pfam" id="PF01555"/>
    </source>
</evidence>
<evidence type="ECO:0000256" key="1">
    <source>
        <dbReference type="ARBA" id="ARBA00022603"/>
    </source>
</evidence>
<sequence>MARTRLALREDGWCECEELIWAKTSSPPLGSPGRPRRAWESILWYAAQPRPYADLTAAGPSSTRLGYRSDCAIRDRAPVALTQDAETAIGAARISDVLTAGTAEIERGIEHPAMMPLSLVTQLVQTFSRKRSLVLDPFAGSGTTLVAAAQCGRRAAGIEVVPRYARLCEKRLAIASGKVAIE</sequence>
<proteinExistence type="inferred from homology"/>
<organism evidence="5 6">
    <name type="scientific">Natronomicrosphaera hydrolytica</name>
    <dbReference type="NCBI Taxonomy" id="3242702"/>
    <lineage>
        <taxon>Bacteria</taxon>
        <taxon>Pseudomonadati</taxon>
        <taxon>Planctomycetota</taxon>
        <taxon>Phycisphaerae</taxon>
        <taxon>Phycisphaerales</taxon>
        <taxon>Phycisphaeraceae</taxon>
        <taxon>Natronomicrosphaera</taxon>
    </lineage>
</organism>
<dbReference type="PRINTS" id="PR00508">
    <property type="entry name" value="S21N4MTFRASE"/>
</dbReference>
<accession>A0ABV4UBB8</accession>
<dbReference type="PANTHER" id="PTHR13370:SF3">
    <property type="entry name" value="TRNA (GUANINE(10)-N2)-METHYLTRANSFERASE HOMOLOG"/>
    <property type="match status" value="1"/>
</dbReference>
<keyword evidence="6" id="KW-1185">Reference proteome</keyword>
<dbReference type="RefSeq" id="WP_425347359.1">
    <property type="nucleotide sequence ID" value="NZ_JBGUBD010000021.1"/>
</dbReference>
<comment type="similarity">
    <text evidence="3">Belongs to the N(4)/N(6)-methyltransferase family.</text>
</comment>
<dbReference type="InterPro" id="IPR002941">
    <property type="entry name" value="DNA_methylase_N4/N6"/>
</dbReference>
<protein>
    <recommendedName>
        <fullName evidence="3">Methyltransferase</fullName>
        <ecNumber evidence="3">2.1.1.-</ecNumber>
    </recommendedName>
</protein>
<evidence type="ECO:0000256" key="3">
    <source>
        <dbReference type="RuleBase" id="RU362026"/>
    </source>
</evidence>
<dbReference type="SUPFAM" id="SSF53335">
    <property type="entry name" value="S-adenosyl-L-methionine-dependent methyltransferases"/>
    <property type="match status" value="1"/>
</dbReference>
<dbReference type="Pfam" id="PF01555">
    <property type="entry name" value="N6_N4_Mtase"/>
    <property type="match status" value="1"/>
</dbReference>
<dbReference type="InterPro" id="IPR001091">
    <property type="entry name" value="RM_Methyltransferase"/>
</dbReference>
<reference evidence="5 6" key="1">
    <citation type="submission" date="2024-08" db="EMBL/GenBank/DDBJ databases">
        <title>Whole-genome sequencing of halo(alkali)philic microorganisms from hypersaline lakes.</title>
        <authorList>
            <person name="Sorokin D.Y."/>
            <person name="Merkel A.Y."/>
            <person name="Messina E."/>
            <person name="Yakimov M."/>
        </authorList>
    </citation>
    <scope>NUCLEOTIDE SEQUENCE [LARGE SCALE GENOMIC DNA]</scope>
    <source>
        <strain evidence="5 6">AB-hyl4</strain>
    </source>
</reference>
<evidence type="ECO:0000313" key="6">
    <source>
        <dbReference type="Proteomes" id="UP001575105"/>
    </source>
</evidence>
<evidence type="ECO:0000256" key="2">
    <source>
        <dbReference type="ARBA" id="ARBA00022679"/>
    </source>
</evidence>
<dbReference type="Proteomes" id="UP001575105">
    <property type="component" value="Unassembled WGS sequence"/>
</dbReference>
<dbReference type="PANTHER" id="PTHR13370">
    <property type="entry name" value="RNA METHYLASE-RELATED"/>
    <property type="match status" value="1"/>
</dbReference>
<dbReference type="EC" id="2.1.1.-" evidence="3"/>
<dbReference type="Gene3D" id="3.40.50.150">
    <property type="entry name" value="Vaccinia Virus protein VP39"/>
    <property type="match status" value="1"/>
</dbReference>
<gene>
    <name evidence="5" type="ORF">ACERK3_19395</name>
</gene>
<comment type="caution">
    <text evidence="5">The sequence shown here is derived from an EMBL/GenBank/DDBJ whole genome shotgun (WGS) entry which is preliminary data.</text>
</comment>
<keyword evidence="1" id="KW-0489">Methyltransferase</keyword>
<dbReference type="InterPro" id="IPR029063">
    <property type="entry name" value="SAM-dependent_MTases_sf"/>
</dbReference>